<dbReference type="PANTHER" id="PTHR24148:SF73">
    <property type="entry name" value="HET DOMAIN PROTEIN (AFU_ORTHOLOGUE AFUA_8G01020)"/>
    <property type="match status" value="1"/>
</dbReference>
<comment type="caution">
    <text evidence="2">The sequence shown here is derived from an EMBL/GenBank/DDBJ whole genome shotgun (WGS) entry which is preliminary data.</text>
</comment>
<accession>A0ABR0KHD2</accession>
<reference evidence="2 3" key="1">
    <citation type="submission" date="2023-08" db="EMBL/GenBank/DDBJ databases">
        <title>Black Yeasts Isolated from many extreme environments.</title>
        <authorList>
            <person name="Coleine C."/>
            <person name="Stajich J.E."/>
            <person name="Selbmann L."/>
        </authorList>
    </citation>
    <scope>NUCLEOTIDE SEQUENCE [LARGE SCALE GENOMIC DNA]</scope>
    <source>
        <strain evidence="2 3">CCFEE 5885</strain>
    </source>
</reference>
<protein>
    <recommendedName>
        <fullName evidence="1">Heterokaryon incompatibility domain-containing protein</fullName>
    </recommendedName>
</protein>
<proteinExistence type="predicted"/>
<dbReference type="Pfam" id="PF06985">
    <property type="entry name" value="HET"/>
    <property type="match status" value="1"/>
</dbReference>
<evidence type="ECO:0000313" key="3">
    <source>
        <dbReference type="Proteomes" id="UP001345013"/>
    </source>
</evidence>
<sequence length="542" mass="61808">MGSRRLILVEDSPVCVTINLYEAILALRRSDHDLIIWVDFLCINQEDNKEKNWQVGLIKGIYQQASEVLAWLGPADDNSDHVMTFLNTFGRRAEACGIEHVEGYHLSVWQDLMWQDPGCIKRSPPFGWIRTTDHRIKPISRETLIDLFHSISGWYQEDSLFPVAGMQRLFTRSWWGRIWVLQEIALPERAYFVCGTRRISRHRCRAAMNAYNALWTILRDPQSRASLFKPYHLAITTSLFHVRPNIMLYAQDIYRQDRFPLAALLRATCVGSINLNRHGPHHLESTDPRDKVFALLSLASDKEELEQQGIVPDYSKTCVDVYTATMAALLEQGRMSLLSVCQSPKMQHNLPSWVVDWSRPATDMLQQVRNDHVTIYPTFAASGLTESGPNVVVERKDEVVKGVALACAFYDEITVTGCFPDRISTHEVPPAETYWWPRKWLLEIIHMTYRSEQRISFRDRLAAAARTSIADVGLDKGGIWARVGDSRSLDAVTLLKSSLTLIKQRRIKRDANKFLIGLANERASTGRTMGDVHLSSEINGKS</sequence>
<gene>
    <name evidence="2" type="ORF">LTR24_002554</name>
</gene>
<feature type="domain" description="Heterokaryon incompatibility" evidence="1">
    <location>
        <begin position="7"/>
        <end position="183"/>
    </location>
</feature>
<dbReference type="InterPro" id="IPR052895">
    <property type="entry name" value="HetReg/Transcr_Mod"/>
</dbReference>
<name>A0ABR0KHD2_9EURO</name>
<evidence type="ECO:0000259" key="1">
    <source>
        <dbReference type="Pfam" id="PF06985"/>
    </source>
</evidence>
<dbReference type="PANTHER" id="PTHR24148">
    <property type="entry name" value="ANKYRIN REPEAT DOMAIN-CONTAINING PROTEIN 39 HOMOLOG-RELATED"/>
    <property type="match status" value="1"/>
</dbReference>
<dbReference type="InterPro" id="IPR010730">
    <property type="entry name" value="HET"/>
</dbReference>
<dbReference type="Proteomes" id="UP001345013">
    <property type="component" value="Unassembled WGS sequence"/>
</dbReference>
<dbReference type="EMBL" id="JAVRRG010000022">
    <property type="protein sequence ID" value="KAK5096488.1"/>
    <property type="molecule type" value="Genomic_DNA"/>
</dbReference>
<evidence type="ECO:0000313" key="2">
    <source>
        <dbReference type="EMBL" id="KAK5096488.1"/>
    </source>
</evidence>
<organism evidence="2 3">
    <name type="scientific">Lithohypha guttulata</name>
    <dbReference type="NCBI Taxonomy" id="1690604"/>
    <lineage>
        <taxon>Eukaryota</taxon>
        <taxon>Fungi</taxon>
        <taxon>Dikarya</taxon>
        <taxon>Ascomycota</taxon>
        <taxon>Pezizomycotina</taxon>
        <taxon>Eurotiomycetes</taxon>
        <taxon>Chaetothyriomycetidae</taxon>
        <taxon>Chaetothyriales</taxon>
        <taxon>Trichomeriaceae</taxon>
        <taxon>Lithohypha</taxon>
    </lineage>
</organism>
<keyword evidence="3" id="KW-1185">Reference proteome</keyword>